<dbReference type="SUPFAM" id="SSF48019">
    <property type="entry name" value="post-AAA+ oligomerization domain-like"/>
    <property type="match status" value="1"/>
</dbReference>
<dbReference type="Proteomes" id="UP001145021">
    <property type="component" value="Unassembled WGS sequence"/>
</dbReference>
<dbReference type="FunFam" id="3.40.50.300:FF:000107">
    <property type="entry name" value="Replication factor C subunit 4"/>
    <property type="match status" value="1"/>
</dbReference>
<dbReference type="Gene3D" id="2.60.120.10">
    <property type="entry name" value="Jelly Rolls"/>
    <property type="match status" value="3"/>
</dbReference>
<comment type="caution">
    <text evidence="22">The sequence shown here is derived from an EMBL/GenBank/DDBJ whole genome shotgun (WGS) entry which is preliminary data.</text>
</comment>
<keyword evidence="16" id="KW-0539">Nucleus</keyword>
<dbReference type="Gene3D" id="1.10.8.60">
    <property type="match status" value="1"/>
</dbReference>
<feature type="domain" description="Cyclic nucleotide-binding" evidence="20">
    <location>
        <begin position="1386"/>
        <end position="1495"/>
    </location>
</feature>
<protein>
    <recommendedName>
        <fullName evidence="6 18">Lysophospholipase NTE1</fullName>
        <ecNumber evidence="5 18">3.1.1.5</ecNumber>
    </recommendedName>
    <alternativeName>
        <fullName evidence="18">Intracellular phospholipase B</fullName>
    </alternativeName>
</protein>
<organism evidence="22 23">
    <name type="scientific">Coemansia asiatica</name>
    <dbReference type="NCBI Taxonomy" id="1052880"/>
    <lineage>
        <taxon>Eukaryota</taxon>
        <taxon>Fungi</taxon>
        <taxon>Fungi incertae sedis</taxon>
        <taxon>Zoopagomycota</taxon>
        <taxon>Kickxellomycotina</taxon>
        <taxon>Kickxellomycetes</taxon>
        <taxon>Kickxellales</taxon>
        <taxon>Kickxellaceae</taxon>
        <taxon>Coemansia</taxon>
    </lineage>
</organism>
<feature type="region of interest" description="Disordered" evidence="19">
    <location>
        <begin position="1031"/>
        <end position="1055"/>
    </location>
</feature>
<feature type="transmembrane region" description="Helical" evidence="18">
    <location>
        <begin position="345"/>
        <end position="369"/>
    </location>
</feature>
<dbReference type="GO" id="GO:0046486">
    <property type="term" value="P:glycerolipid metabolic process"/>
    <property type="evidence" value="ECO:0007669"/>
    <property type="project" value="UniProtKB-ARBA"/>
</dbReference>
<dbReference type="InterPro" id="IPR002641">
    <property type="entry name" value="PNPLA_dom"/>
</dbReference>
<dbReference type="FunFam" id="1.10.8.60:FF:000012">
    <property type="entry name" value="Replication factor C subunit 4"/>
    <property type="match status" value="1"/>
</dbReference>
<keyword evidence="8" id="KW-0235">DNA replication</keyword>
<dbReference type="Gene3D" id="3.40.1090.10">
    <property type="entry name" value="Cytosolic phospholipase A2 catalytic domain"/>
    <property type="match status" value="1"/>
</dbReference>
<feature type="region of interest" description="Disordered" evidence="19">
    <location>
        <begin position="1706"/>
        <end position="1730"/>
    </location>
</feature>
<dbReference type="InterPro" id="IPR008921">
    <property type="entry name" value="DNA_pol3_clamp-load_cplx_C"/>
</dbReference>
<dbReference type="FunFam" id="1.20.272.10:FF:000015">
    <property type="entry name" value="Replication factor C subunit 4"/>
    <property type="match status" value="1"/>
</dbReference>
<feature type="active site" description="Nucleophile" evidence="17">
    <location>
        <position position="1829"/>
    </location>
</feature>
<evidence type="ECO:0000256" key="4">
    <source>
        <dbReference type="ARBA" id="ARBA00006636"/>
    </source>
</evidence>
<keyword evidence="18" id="KW-0256">Endoplasmic reticulum</keyword>
<dbReference type="GO" id="GO:0006271">
    <property type="term" value="P:DNA strand elongation involved in DNA replication"/>
    <property type="evidence" value="ECO:0007669"/>
    <property type="project" value="UniProtKB-ARBA"/>
</dbReference>
<keyword evidence="9" id="KW-0547">Nucleotide-binding</keyword>
<comment type="subcellular location">
    <subcellularLocation>
        <location evidence="18">Endoplasmic reticulum membrane</location>
    </subcellularLocation>
    <subcellularLocation>
        <location evidence="2">Membrane</location>
    </subcellularLocation>
    <subcellularLocation>
        <location evidence="1">Nucleus</location>
    </subcellularLocation>
</comment>
<dbReference type="InterPro" id="IPR027417">
    <property type="entry name" value="P-loop_NTPase"/>
</dbReference>
<dbReference type="Pfam" id="PF24179">
    <property type="entry name" value="NTE_Ploop"/>
    <property type="match status" value="1"/>
</dbReference>
<keyword evidence="15 18" id="KW-0472">Membrane</keyword>
<dbReference type="GO" id="GO:0003677">
    <property type="term" value="F:DNA binding"/>
    <property type="evidence" value="ECO:0007669"/>
    <property type="project" value="InterPro"/>
</dbReference>
<dbReference type="PROSITE" id="PS50042">
    <property type="entry name" value="CNMP_BINDING_3"/>
    <property type="match status" value="2"/>
</dbReference>
<evidence type="ECO:0000256" key="3">
    <source>
        <dbReference type="ARBA" id="ARBA00005378"/>
    </source>
</evidence>
<evidence type="ECO:0000256" key="14">
    <source>
        <dbReference type="ARBA" id="ARBA00023098"/>
    </source>
</evidence>
<gene>
    <name evidence="22" type="primary">NTE1</name>
    <name evidence="22" type="ORF">LPJ64_005359</name>
</gene>
<dbReference type="SUPFAM" id="SSF52540">
    <property type="entry name" value="P-loop containing nucleoside triphosphate hydrolases"/>
    <property type="match status" value="1"/>
</dbReference>
<reference evidence="22" key="1">
    <citation type="submission" date="2022-07" db="EMBL/GenBank/DDBJ databases">
        <title>Phylogenomic reconstructions and comparative analyses of Kickxellomycotina fungi.</title>
        <authorList>
            <person name="Reynolds N.K."/>
            <person name="Stajich J.E."/>
            <person name="Barry K."/>
            <person name="Grigoriev I.V."/>
            <person name="Crous P."/>
            <person name="Smith M.E."/>
        </authorList>
    </citation>
    <scope>NUCLEOTIDE SEQUENCE</scope>
    <source>
        <strain evidence="22">NBRC 105413</strain>
    </source>
</reference>
<dbReference type="SMART" id="SM00100">
    <property type="entry name" value="cNMP"/>
    <property type="match status" value="1"/>
</dbReference>
<keyword evidence="23" id="KW-1185">Reference proteome</keyword>
<dbReference type="InterPro" id="IPR056556">
    <property type="entry name" value="NTE1_P-loop_dom"/>
</dbReference>
<dbReference type="CDD" id="cd18140">
    <property type="entry name" value="HLD_clamp_RFC"/>
    <property type="match status" value="1"/>
</dbReference>
<dbReference type="InterPro" id="IPR018490">
    <property type="entry name" value="cNMP-bd_dom_sf"/>
</dbReference>
<feature type="region of interest" description="Disordered" evidence="19">
    <location>
        <begin position="642"/>
        <end position="662"/>
    </location>
</feature>
<dbReference type="GO" id="GO:0005634">
    <property type="term" value="C:nucleus"/>
    <property type="evidence" value="ECO:0007669"/>
    <property type="project" value="UniProtKB-SubCell"/>
</dbReference>
<dbReference type="GO" id="GO:0016887">
    <property type="term" value="F:ATP hydrolysis activity"/>
    <property type="evidence" value="ECO:0007669"/>
    <property type="project" value="InterPro"/>
</dbReference>
<dbReference type="InterPro" id="IPR014710">
    <property type="entry name" value="RmlC-like_jellyroll"/>
</dbReference>
<dbReference type="InterPro" id="IPR003593">
    <property type="entry name" value="AAA+_ATPase"/>
</dbReference>
<feature type="short sequence motif" description="GXGXXG" evidence="17">
    <location>
        <begin position="1800"/>
        <end position="1805"/>
    </location>
</feature>
<dbReference type="InterPro" id="IPR050301">
    <property type="entry name" value="NTE"/>
</dbReference>
<dbReference type="PANTHER" id="PTHR14226">
    <property type="entry name" value="NEUROPATHY TARGET ESTERASE/SWISS CHEESE D.MELANOGASTER"/>
    <property type="match status" value="1"/>
</dbReference>
<keyword evidence="12 17" id="KW-0442">Lipid degradation</keyword>
<evidence type="ECO:0000256" key="19">
    <source>
        <dbReference type="SAM" id="MobiDB-lite"/>
    </source>
</evidence>
<dbReference type="SUPFAM" id="SSF52151">
    <property type="entry name" value="FabD/lysophospholipase-like"/>
    <property type="match status" value="1"/>
</dbReference>
<sequence length="2116" mass="232766">MSASVKKTSTNENTLPWVEKYRPTELKDVVGNEETVDRLNVIALGGNMPNLILAGAPGIGKTTSILCLAHTLLGPAYKEAVLELNASDDRGIEVVRNRIKMFAQKKVNLPAGRHKIIILDEADSMTPGAQQALRRTMEIYSNTTRFALACNLSSKIIEPIQSRCAILRFGKLQNEQVLRRMVGICRYEDVQYTPEGLEAIAFSADGDMRQAVNNLQSTASGFGLIAPDNVFRVCDQPHPVVIRKMLSCCSNGQVDDAVACISLLWKQGYSAVDIITSIFRVVKIYDELDEDKKLKFVREIGITHMRIVDGLQTLVQLQGLVARLCKFAISEEAFRPKDRNVFVRITYRLVVSLGMALVLTTVVASFLISDVLLPLCRHTLNLLLHATRSAWAMAVVILASGVAGLYYFRYYHTAPKRATPGTKDDLKRSDRPDSGFDLHPDVTRSEETDGANFMSSSLEARGNVIGRDRFPGLDTSSTASAAASGKLGNVGFPADFLSMFMKSISIFGYIDEPVFREFSRQLQTRRLLAGECMFDSEGDRDDQNFYVVIDGQVQVYLVDDDNGNYDDGDGDGGNGGNDGDFDINDDYIHGRSPLSNQQDPSTAAFAGNAGIDNGNIFAATAAATEGAFSNASWSEIYDDYSTQHSSGIGSNKSPVLNADSSIGNDLGGDECLSDNDNDNDNDDVLGADDARRSRAILLNVVGPGDVLSSLFSILSLFTEDVPLKKSTPTSTAADPISGGYGSGSTHTGVNQMPYSELYSEQAIQHGVHQQTESFSARGTQQVPSSVLQARIRSGPITAAPGINSSSAAAVTSESQECLESTLVSESEPIAGSAGAVYPMQQQQHTMHDYIASSASSSSRPPSSAHFHPYLHSDQHTSSPLYQQQQQHQQHQKAQKTQKTALNAQRLKAIEANKAPRPNVIARATTDTTLAMIPGSAFQRVTRLYPKAAAHILQVILTRLQRVTFATLYDYLNLPHELVSIERALNGFARCALPAEIKNSSVLQQVSTLYSCQGSAAQSAFAPQSPMFGNRSSSFLSPRTSPAVKTVADGSGSSSLNSSWKISHQNMLALARQQMQLSLPLKQMANSESNEISSSSSNVQRHRRSGSDADPTSSVPLSEDIEALRMRVLRQVCKSLGLNPHTHNGRDITTLGEKLPGSAASTAAASRRQSTHRRPLPRTEHLLPLLQTMALPDHKRPSANTQSLLEIPSLVNELELYHLPDGFTLAEQGKRPQGLYIILQGRVEVTHRDSVSDFTGATRTRDQDASAVHLSEATRRMTELAREANVRIESRDPKLQSKYSWISDANAQRRPRMQQLFQNLQSPLSSSNTDKTHAHRPYSLRAGDIVGYLPALTDMAALYTARSRGNVIVGFVSRWALDRISERFPIVLMTLARRLTAQLPPAILNIDYALEWIQIKASQMVYRQGETSDAVYVVLSGRLRAFSEQDGAATILAEYGQGQSVGEPNLLFNEPSRFNLHAIRDSELVRIPTSLFKALMQSAPHLTFHLSRTLALRAAQSLQSHEHQIQNQSQTQRSVLTAGVRSHNRNLKSIAVIPANADVPIHAFAEQLEQALKTISSNIALLDHTAVSRVLGRYAFSRIAGLKIVSWIAELEQRCRLLLHVADGGISSQWTRHCIRHSDFILVVGLGDGDPAVGDFERLLLALKTTARKELVLLHENRSCRRGSTREWLRRRPWIHAHHHVQMPAKAVLSSQTSQSHHRHHHHHHHRHEQDLADDIAAPPLAMPTLGALGLGRIRNSLERYYRRIVREPQFTPATSQGHRSDLARLARYLCGTSVGVVLSGGGARGIALLGVLQAFEEAGIPVDMVGGTSIGALMSGLYAKTPDSVAIHGPLRAFSRRMSSLWRFLLDVTYPILAYTSGREFNRAIWKVFRETEIEDLWLPFYCMTANITRSRPEVHMSGILWRVVRASMSLGGFVPPLCDENGDMLVDGGYLDNLPVRVMKTELGADMIFAIDIAGENDTSPVRYGASVSGFWVLLNHLNPLRSYWIPTLSEVQSRLTYASSDRELESAKIADSCVYLRVPPRDVGVLDFGRFDELCRRGYEYGRQWTASWQQENMLDHWQAPSIRPKATKDQAVAGGGSGAIVPTAYKLTRRNSI</sequence>
<feature type="compositionally biased region" description="Basic residues" evidence="19">
    <location>
        <begin position="1715"/>
        <end position="1726"/>
    </location>
</feature>
<feature type="region of interest" description="Disordered" evidence="19">
    <location>
        <begin position="849"/>
        <end position="900"/>
    </location>
</feature>
<feature type="short sequence motif" description="DGA/G" evidence="17">
    <location>
        <begin position="1948"/>
        <end position="1950"/>
    </location>
</feature>
<feature type="transmembrane region" description="Helical" evidence="18">
    <location>
        <begin position="389"/>
        <end position="408"/>
    </location>
</feature>
<proteinExistence type="inferred from homology"/>
<dbReference type="InterPro" id="IPR003959">
    <property type="entry name" value="ATPase_AAA_core"/>
</dbReference>
<evidence type="ECO:0000256" key="7">
    <source>
        <dbReference type="ARBA" id="ARBA00022692"/>
    </source>
</evidence>
<evidence type="ECO:0000313" key="23">
    <source>
        <dbReference type="Proteomes" id="UP001145021"/>
    </source>
</evidence>
<evidence type="ECO:0000256" key="2">
    <source>
        <dbReference type="ARBA" id="ARBA00004370"/>
    </source>
</evidence>
<evidence type="ECO:0000256" key="10">
    <source>
        <dbReference type="ARBA" id="ARBA00022801"/>
    </source>
</evidence>
<dbReference type="InterPro" id="IPR000595">
    <property type="entry name" value="cNMP-bd_dom"/>
</dbReference>
<dbReference type="Gene3D" id="1.20.272.10">
    <property type="match status" value="1"/>
</dbReference>
<evidence type="ECO:0000313" key="22">
    <source>
        <dbReference type="EMBL" id="KAJ1642820.1"/>
    </source>
</evidence>
<dbReference type="GO" id="GO:0005789">
    <property type="term" value="C:endoplasmic reticulum membrane"/>
    <property type="evidence" value="ECO:0007669"/>
    <property type="project" value="UniProtKB-SubCell"/>
</dbReference>
<dbReference type="EMBL" id="JANBOH010000333">
    <property type="protein sequence ID" value="KAJ1642820.1"/>
    <property type="molecule type" value="Genomic_DNA"/>
</dbReference>
<dbReference type="Pfam" id="PF08542">
    <property type="entry name" value="Rep_fac_C"/>
    <property type="match status" value="1"/>
</dbReference>
<keyword evidence="11" id="KW-0067">ATP-binding</keyword>
<dbReference type="GO" id="GO:0004622">
    <property type="term" value="F:phosphatidylcholine lysophospholipase activity"/>
    <property type="evidence" value="ECO:0007669"/>
    <property type="project" value="UniProtKB-EC"/>
</dbReference>
<dbReference type="EC" id="3.1.1.5" evidence="5 18"/>
<comment type="function">
    <text evidence="18">Intracellular phospholipase B that catalyzes the double deacylation of phosphatidylcholine (PC) to glycerophosphocholine (GroPCho). Plays an important role in membrane lipid homeostasis.</text>
</comment>
<evidence type="ECO:0000256" key="16">
    <source>
        <dbReference type="ARBA" id="ARBA00023242"/>
    </source>
</evidence>
<dbReference type="SUPFAM" id="SSF51206">
    <property type="entry name" value="cAMP-binding domain-like"/>
    <property type="match status" value="3"/>
</dbReference>
<evidence type="ECO:0000256" key="11">
    <source>
        <dbReference type="ARBA" id="ARBA00022840"/>
    </source>
</evidence>
<dbReference type="GO" id="GO:0031391">
    <property type="term" value="C:Elg1 RFC-like complex"/>
    <property type="evidence" value="ECO:0007669"/>
    <property type="project" value="UniProtKB-ARBA"/>
</dbReference>
<dbReference type="PROSITE" id="PS51635">
    <property type="entry name" value="PNPLA"/>
    <property type="match status" value="1"/>
</dbReference>
<feature type="region of interest" description="Disordered" evidence="19">
    <location>
        <begin position="667"/>
        <end position="686"/>
    </location>
</feature>
<dbReference type="Pfam" id="PF01734">
    <property type="entry name" value="Patatin"/>
    <property type="match status" value="1"/>
</dbReference>
<dbReference type="InterPro" id="IPR016035">
    <property type="entry name" value="Acyl_Trfase/lysoPLipase"/>
</dbReference>
<keyword evidence="10 17" id="KW-0378">Hydrolase</keyword>
<dbReference type="InterPro" id="IPR013748">
    <property type="entry name" value="Rep_factorC_C"/>
</dbReference>
<evidence type="ECO:0000256" key="9">
    <source>
        <dbReference type="ARBA" id="ARBA00022741"/>
    </source>
</evidence>
<keyword evidence="13 18" id="KW-1133">Transmembrane helix</keyword>
<dbReference type="SMART" id="SM00382">
    <property type="entry name" value="AAA"/>
    <property type="match status" value="1"/>
</dbReference>
<dbReference type="Gene3D" id="3.40.50.300">
    <property type="entry name" value="P-loop containing nucleotide triphosphate hydrolases"/>
    <property type="match status" value="1"/>
</dbReference>
<feature type="domain" description="PNPLA" evidence="21">
    <location>
        <begin position="1796"/>
        <end position="1961"/>
    </location>
</feature>
<evidence type="ECO:0000256" key="5">
    <source>
        <dbReference type="ARBA" id="ARBA00013274"/>
    </source>
</evidence>
<evidence type="ECO:0000256" key="6">
    <source>
        <dbReference type="ARBA" id="ARBA00018317"/>
    </source>
</evidence>
<evidence type="ECO:0000256" key="17">
    <source>
        <dbReference type="PROSITE-ProRule" id="PRU01161"/>
    </source>
</evidence>
<evidence type="ECO:0000259" key="20">
    <source>
        <dbReference type="PROSITE" id="PS50042"/>
    </source>
</evidence>
<feature type="domain" description="Cyclic nucleotide-binding" evidence="20">
    <location>
        <begin position="1209"/>
        <end position="1249"/>
    </location>
</feature>
<feature type="region of interest" description="Disordered" evidence="19">
    <location>
        <begin position="560"/>
        <end position="602"/>
    </location>
</feature>
<keyword evidence="14 17" id="KW-0443">Lipid metabolism</keyword>
<feature type="active site" description="Proton acceptor" evidence="17">
    <location>
        <position position="1948"/>
    </location>
</feature>
<feature type="compositionally biased region" description="Low complexity" evidence="19">
    <location>
        <begin position="1085"/>
        <end position="1097"/>
    </location>
</feature>
<evidence type="ECO:0000256" key="13">
    <source>
        <dbReference type="ARBA" id="ARBA00022989"/>
    </source>
</evidence>
<evidence type="ECO:0000259" key="21">
    <source>
        <dbReference type="PROSITE" id="PS51635"/>
    </source>
</evidence>
<feature type="region of interest" description="Disordered" evidence="19">
    <location>
        <begin position="1081"/>
        <end position="1117"/>
    </location>
</feature>
<feature type="compositionally biased region" description="Low complexity" evidence="19">
    <location>
        <begin position="851"/>
        <end position="864"/>
    </location>
</feature>
<accession>A0A9W7XHV3</accession>
<dbReference type="CDD" id="cd00009">
    <property type="entry name" value="AAA"/>
    <property type="match status" value="1"/>
</dbReference>
<feature type="region of interest" description="Disordered" evidence="19">
    <location>
        <begin position="1138"/>
        <end position="1176"/>
    </location>
</feature>
<evidence type="ECO:0000256" key="12">
    <source>
        <dbReference type="ARBA" id="ARBA00022963"/>
    </source>
</evidence>
<dbReference type="Pfam" id="PF00027">
    <property type="entry name" value="cNMP_binding"/>
    <property type="match status" value="1"/>
</dbReference>
<comment type="similarity">
    <text evidence="3">Belongs to the activator 1 small subunits family.</text>
</comment>
<dbReference type="NCBIfam" id="NF001679">
    <property type="entry name" value="PRK00440.1"/>
    <property type="match status" value="1"/>
</dbReference>
<feature type="compositionally biased region" description="Low complexity" evidence="19">
    <location>
        <begin position="1157"/>
        <end position="1167"/>
    </location>
</feature>
<feature type="compositionally biased region" description="Acidic residues" evidence="19">
    <location>
        <begin position="560"/>
        <end position="570"/>
    </location>
</feature>
<dbReference type="Pfam" id="PF00004">
    <property type="entry name" value="AAA"/>
    <property type="match status" value="1"/>
</dbReference>
<feature type="region of interest" description="Disordered" evidence="19">
    <location>
        <begin position="724"/>
        <end position="743"/>
    </location>
</feature>
<evidence type="ECO:0000256" key="15">
    <source>
        <dbReference type="ARBA" id="ARBA00023136"/>
    </source>
</evidence>
<dbReference type="GO" id="GO:0016042">
    <property type="term" value="P:lipid catabolic process"/>
    <property type="evidence" value="ECO:0007669"/>
    <property type="project" value="UniProtKB-UniRule"/>
</dbReference>
<dbReference type="GO" id="GO:0005524">
    <property type="term" value="F:ATP binding"/>
    <property type="evidence" value="ECO:0007669"/>
    <property type="project" value="UniProtKB-KW"/>
</dbReference>
<feature type="transmembrane region" description="Helical" evidence="18">
    <location>
        <begin position="696"/>
        <end position="717"/>
    </location>
</feature>
<evidence type="ECO:0000256" key="1">
    <source>
        <dbReference type="ARBA" id="ARBA00004123"/>
    </source>
</evidence>
<evidence type="ECO:0000256" key="8">
    <source>
        <dbReference type="ARBA" id="ARBA00022705"/>
    </source>
</evidence>
<dbReference type="InterPro" id="IPR047854">
    <property type="entry name" value="RFC_lid"/>
</dbReference>
<evidence type="ECO:0000256" key="18">
    <source>
        <dbReference type="RuleBase" id="RU362043"/>
    </source>
</evidence>
<keyword evidence="7 18" id="KW-0812">Transmembrane</keyword>
<dbReference type="CDD" id="cd00038">
    <property type="entry name" value="CAP_ED"/>
    <property type="match status" value="1"/>
</dbReference>
<feature type="compositionally biased region" description="Basic and acidic residues" evidence="19">
    <location>
        <begin position="422"/>
        <end position="447"/>
    </location>
</feature>
<comment type="catalytic activity">
    <reaction evidence="18">
        <text>a 1-acyl-sn-glycero-3-phosphocholine + H2O = sn-glycerol 3-phosphocholine + a fatty acid + H(+)</text>
        <dbReference type="Rhea" id="RHEA:15177"/>
        <dbReference type="ChEBI" id="CHEBI:15377"/>
        <dbReference type="ChEBI" id="CHEBI:15378"/>
        <dbReference type="ChEBI" id="CHEBI:16870"/>
        <dbReference type="ChEBI" id="CHEBI:28868"/>
        <dbReference type="ChEBI" id="CHEBI:58168"/>
        <dbReference type="EC" id="3.1.1.5"/>
    </reaction>
</comment>
<feature type="short sequence motif" description="GXSXG" evidence="17">
    <location>
        <begin position="1827"/>
        <end position="1831"/>
    </location>
</feature>
<feature type="region of interest" description="Disordered" evidence="19">
    <location>
        <begin position="418"/>
        <end position="450"/>
    </location>
</feature>
<name>A0A9W7XHV3_9FUNG</name>
<dbReference type="PANTHER" id="PTHR14226:SF29">
    <property type="entry name" value="NEUROPATHY TARGET ESTERASE SWS"/>
    <property type="match status" value="1"/>
</dbReference>
<comment type="similarity">
    <text evidence="4 18">Belongs to the NTE family.</text>
</comment>